<protein>
    <recommendedName>
        <fullName evidence="8">AP2/ERF domain-containing protein</fullName>
    </recommendedName>
</protein>
<dbReference type="InterPro" id="IPR036955">
    <property type="entry name" value="AP2/ERF_dom_sf"/>
</dbReference>
<dbReference type="InterPro" id="IPR001471">
    <property type="entry name" value="AP2/ERF_dom"/>
</dbReference>
<keyword evidence="6" id="KW-0539">Nucleus</keyword>
<dbReference type="Gene3D" id="3.30.730.10">
    <property type="entry name" value="AP2/ERF domain"/>
    <property type="match status" value="1"/>
</dbReference>
<evidence type="ECO:0000256" key="2">
    <source>
        <dbReference type="ARBA" id="ARBA00023015"/>
    </source>
</evidence>
<dbReference type="PANTHER" id="PTHR31839:SF2">
    <property type="entry name" value="DEHYDRATION-RESPONSIVE ELEMENT-BINDING PROTEIN 1D"/>
    <property type="match status" value="1"/>
</dbReference>
<name>A0A8T0HBZ5_CERPU</name>
<evidence type="ECO:0000313" key="10">
    <source>
        <dbReference type="Proteomes" id="UP000822688"/>
    </source>
</evidence>
<dbReference type="SMART" id="SM00380">
    <property type="entry name" value="AP2"/>
    <property type="match status" value="1"/>
</dbReference>
<feature type="domain" description="AP2/ERF" evidence="8">
    <location>
        <begin position="320"/>
        <end position="377"/>
    </location>
</feature>
<organism evidence="9 10">
    <name type="scientific">Ceratodon purpureus</name>
    <name type="common">Fire moss</name>
    <name type="synonym">Dicranum purpureum</name>
    <dbReference type="NCBI Taxonomy" id="3225"/>
    <lineage>
        <taxon>Eukaryota</taxon>
        <taxon>Viridiplantae</taxon>
        <taxon>Streptophyta</taxon>
        <taxon>Embryophyta</taxon>
        <taxon>Bryophyta</taxon>
        <taxon>Bryophytina</taxon>
        <taxon>Bryopsida</taxon>
        <taxon>Dicranidae</taxon>
        <taxon>Pseudoditrichales</taxon>
        <taxon>Ditrichaceae</taxon>
        <taxon>Ceratodon</taxon>
    </lineage>
</organism>
<dbReference type="CDD" id="cd00018">
    <property type="entry name" value="AP2"/>
    <property type="match status" value="1"/>
</dbReference>
<evidence type="ECO:0000256" key="3">
    <source>
        <dbReference type="ARBA" id="ARBA00023125"/>
    </source>
</evidence>
<evidence type="ECO:0000313" key="9">
    <source>
        <dbReference type="EMBL" id="KAG0567679.1"/>
    </source>
</evidence>
<reference evidence="9" key="1">
    <citation type="submission" date="2020-06" db="EMBL/GenBank/DDBJ databases">
        <title>WGS assembly of Ceratodon purpureus strain R40.</title>
        <authorList>
            <person name="Carey S.B."/>
            <person name="Jenkins J."/>
            <person name="Shu S."/>
            <person name="Lovell J.T."/>
            <person name="Sreedasyam A."/>
            <person name="Maumus F."/>
            <person name="Tiley G.P."/>
            <person name="Fernandez-Pozo N."/>
            <person name="Barry K."/>
            <person name="Chen C."/>
            <person name="Wang M."/>
            <person name="Lipzen A."/>
            <person name="Daum C."/>
            <person name="Saski C.A."/>
            <person name="Payton A.C."/>
            <person name="Mcbreen J.C."/>
            <person name="Conrad R.E."/>
            <person name="Kollar L.M."/>
            <person name="Olsson S."/>
            <person name="Huttunen S."/>
            <person name="Landis J.B."/>
            <person name="Wickett N.J."/>
            <person name="Johnson M.G."/>
            <person name="Rensing S.A."/>
            <person name="Grimwood J."/>
            <person name="Schmutz J."/>
            <person name="Mcdaniel S.F."/>
        </authorList>
    </citation>
    <scope>NUCLEOTIDE SEQUENCE</scope>
    <source>
        <strain evidence="9">R40</strain>
    </source>
</reference>
<dbReference type="PROSITE" id="PS51032">
    <property type="entry name" value="AP2_ERF"/>
    <property type="match status" value="1"/>
</dbReference>
<dbReference type="GO" id="GO:0003700">
    <property type="term" value="F:DNA-binding transcription factor activity"/>
    <property type="evidence" value="ECO:0007669"/>
    <property type="project" value="InterPro"/>
</dbReference>
<dbReference type="GO" id="GO:0005634">
    <property type="term" value="C:nucleus"/>
    <property type="evidence" value="ECO:0007669"/>
    <property type="project" value="UniProtKB-SubCell"/>
</dbReference>
<sequence>MQQAMISTSGRFKTKLTSRKLEWKKFDVEQFSEPRYPNLYTGSGSELVESWVDSVEYGVDEGSTTTTTSNYGSQCFDSVSSEEVFLQEQVPSLAQFQTLSSESSMRPMQPSSFQQEWEMLRQARGCSDDVMDVQGPQFVDSSQVMYGRQLPATPWMDHVNHESADVPPLSNMTSEYVEENADEYASTMSVWRLDEQMSLQINTTGMSRHVNMSDVMSVETGAESVDIRDTRDSPATPDVRPEHRLEWIRQFLEIGVDEAVAGLGQSSDITGRGWRVMVRIVCACRKLSRELRTKRLQKTTPGVVTVRNRSRIFSKARSQIYKGVRRRNGKWVSEVRVGQTSEKVWLGSFNSEKEAALAFDAGRYHCSAKRCRDFNFSGFLKLLGPQMNLRDLSPNDRRRTIQRLAEDHAKNYALLEM</sequence>
<evidence type="ECO:0000256" key="4">
    <source>
        <dbReference type="ARBA" id="ARBA00023159"/>
    </source>
</evidence>
<dbReference type="SUPFAM" id="SSF54171">
    <property type="entry name" value="DNA-binding domain"/>
    <property type="match status" value="1"/>
</dbReference>
<dbReference type="GO" id="GO:0003677">
    <property type="term" value="F:DNA binding"/>
    <property type="evidence" value="ECO:0007669"/>
    <property type="project" value="UniProtKB-KW"/>
</dbReference>
<evidence type="ECO:0000259" key="8">
    <source>
        <dbReference type="PROSITE" id="PS51032"/>
    </source>
</evidence>
<keyword evidence="2" id="KW-0805">Transcription regulation</keyword>
<dbReference type="Proteomes" id="UP000822688">
    <property type="component" value="Chromosome 7"/>
</dbReference>
<accession>A0A8T0HBZ5</accession>
<keyword evidence="10" id="KW-1185">Reference proteome</keyword>
<evidence type="ECO:0000256" key="6">
    <source>
        <dbReference type="ARBA" id="ARBA00023242"/>
    </source>
</evidence>
<keyword evidence="5" id="KW-0804">Transcription</keyword>
<evidence type="ECO:0000256" key="1">
    <source>
        <dbReference type="ARBA" id="ARBA00004123"/>
    </source>
</evidence>
<comment type="similarity">
    <text evidence="7">Belongs to the AP2/ERF transcription factor family. ERF subfamily.</text>
</comment>
<keyword evidence="3" id="KW-0238">DNA-binding</keyword>
<keyword evidence="4" id="KW-0010">Activator</keyword>
<comment type="subcellular location">
    <subcellularLocation>
        <location evidence="1">Nucleus</location>
    </subcellularLocation>
</comment>
<dbReference type="InterPro" id="IPR045277">
    <property type="entry name" value="DRE1A-I"/>
</dbReference>
<dbReference type="EMBL" id="CM026428">
    <property type="protein sequence ID" value="KAG0567679.1"/>
    <property type="molecule type" value="Genomic_DNA"/>
</dbReference>
<proteinExistence type="inferred from homology"/>
<evidence type="ECO:0000256" key="7">
    <source>
        <dbReference type="ARBA" id="ARBA00024343"/>
    </source>
</evidence>
<dbReference type="PANTHER" id="PTHR31839">
    <property type="entry name" value="DEHYDRATION-RESPONSIVE ELEMENT-BINDING PROTEIN 1D"/>
    <property type="match status" value="1"/>
</dbReference>
<comment type="caution">
    <text evidence="9">The sequence shown here is derived from an EMBL/GenBank/DDBJ whole genome shotgun (WGS) entry which is preliminary data.</text>
</comment>
<gene>
    <name evidence="9" type="ORF">KC19_7G153900</name>
</gene>
<evidence type="ECO:0000256" key="5">
    <source>
        <dbReference type="ARBA" id="ARBA00023163"/>
    </source>
</evidence>
<dbReference type="InterPro" id="IPR016177">
    <property type="entry name" value="DNA-bd_dom_sf"/>
</dbReference>
<dbReference type="AlphaFoldDB" id="A0A8T0HBZ5"/>